<evidence type="ECO:0000313" key="2">
    <source>
        <dbReference type="EMBL" id="KAK8123855.1"/>
    </source>
</evidence>
<comment type="caution">
    <text evidence="2">The sequence shown here is derived from an EMBL/GenBank/DDBJ whole genome shotgun (WGS) entry which is preliminary data.</text>
</comment>
<feature type="signal peptide" evidence="1">
    <location>
        <begin position="1"/>
        <end position="19"/>
    </location>
</feature>
<evidence type="ECO:0000313" key="3">
    <source>
        <dbReference type="Proteomes" id="UP001392437"/>
    </source>
</evidence>
<dbReference type="AlphaFoldDB" id="A0AAW0R4F4"/>
<gene>
    <name evidence="2" type="ORF">PG999_003773</name>
</gene>
<protein>
    <recommendedName>
        <fullName evidence="4">Secreted protein</fullName>
    </recommendedName>
</protein>
<dbReference type="Proteomes" id="UP001392437">
    <property type="component" value="Unassembled WGS sequence"/>
</dbReference>
<reference evidence="2 3" key="1">
    <citation type="submission" date="2023-01" db="EMBL/GenBank/DDBJ databases">
        <title>Analysis of 21 Apiospora genomes using comparative genomics revels a genus with tremendous synthesis potential of carbohydrate active enzymes and secondary metabolites.</title>
        <authorList>
            <person name="Sorensen T."/>
        </authorList>
    </citation>
    <scope>NUCLEOTIDE SEQUENCE [LARGE SCALE GENOMIC DNA]</scope>
    <source>
        <strain evidence="2 3">CBS 117206</strain>
    </source>
</reference>
<dbReference type="EMBL" id="JAQQWP010000003">
    <property type="protein sequence ID" value="KAK8123855.1"/>
    <property type="molecule type" value="Genomic_DNA"/>
</dbReference>
<evidence type="ECO:0008006" key="4">
    <source>
        <dbReference type="Google" id="ProtNLM"/>
    </source>
</evidence>
<feature type="chain" id="PRO_5043317751" description="Secreted protein" evidence="1">
    <location>
        <begin position="20"/>
        <end position="160"/>
    </location>
</feature>
<keyword evidence="1" id="KW-0732">Signal</keyword>
<proteinExistence type="predicted"/>
<sequence length="160" mass="17908">MAVLKNILLQGLLAVTAVAMPLASEEPSLDVRNEDAINSVLTPTLEARKNTNKCEAHIHIDSSNGLCGNKCTQKFNIDIVDKSGAAIGKTYDWSKNKNLIFDGALPTGIISNDDKWRSNFNLAYDTQKWSSHECANYKYKSPRVSNGHRHEYDLWCEFDC</sequence>
<evidence type="ECO:0000256" key="1">
    <source>
        <dbReference type="SAM" id="SignalP"/>
    </source>
</evidence>
<keyword evidence="3" id="KW-1185">Reference proteome</keyword>
<name>A0AAW0R4F4_9PEZI</name>
<accession>A0AAW0R4F4</accession>
<organism evidence="2 3">
    <name type="scientific">Apiospora kogelbergensis</name>
    <dbReference type="NCBI Taxonomy" id="1337665"/>
    <lineage>
        <taxon>Eukaryota</taxon>
        <taxon>Fungi</taxon>
        <taxon>Dikarya</taxon>
        <taxon>Ascomycota</taxon>
        <taxon>Pezizomycotina</taxon>
        <taxon>Sordariomycetes</taxon>
        <taxon>Xylariomycetidae</taxon>
        <taxon>Amphisphaeriales</taxon>
        <taxon>Apiosporaceae</taxon>
        <taxon>Apiospora</taxon>
    </lineage>
</organism>